<sequence>MEHNFPRVDLFDEEESISYLSHSLGFATTDPPLEDNDFSETAKFISQILMEENVQQNPFYDPLTLQVTEKSFYDTLIGNISPNQHALVLSPQGETATSSSNNYNSSFLDENFPSPDSVSVSASAFQFNPHILSQPPSVTVSHGFQDLDSSTAKFLVQNMFNDADSVSQFRRGLEEATKFLPSGPKLVTGLHSNGEEQVNTFGDNSYGWEGRKNHERQEIEEEEGRRSKQSALSLVDESDISDAIDRVFLSVENVGSEQNTLQNGAVKGEERGGGKSRSKKQGRKKESVDLRNLLLMCAQSVYANDNRAASELLKQIRQHSSPFGDASQRVAHYFANGLEARLVGTGSGAHEIFSFLNSKSITAAEFLRAYQLILSSTPFKKFTYFFANKMIMEAAAKSETVHIIDFGILYGFQWPILIKFLSNREGGPPKLRITGIEFPQPGFRPTEKIEETGHRLASYCKRYKVPFEYHAIASRNWETIQVEALKIESNEIVAVNCHMRFEHLLDESTVELNSPRNAVLHLIRKINPDIFTQIIINGSFSAPFFNTRFREALFHYSAVYDMFDTVIPRENDWRLTIERELLGREAVNVIACEGSDRVQRPETYKQWQVRNTRAGFKQLPLKEELMAKFRTKLKEYHRDFIFSEDNNWMIQGWKGRIFNASTCWVPT</sequence>
<organism evidence="7 8">
    <name type="scientific">Phaseolus coccineus</name>
    <name type="common">Scarlet runner bean</name>
    <name type="synonym">Phaseolus multiflorus</name>
    <dbReference type="NCBI Taxonomy" id="3886"/>
    <lineage>
        <taxon>Eukaryota</taxon>
        <taxon>Viridiplantae</taxon>
        <taxon>Streptophyta</taxon>
        <taxon>Embryophyta</taxon>
        <taxon>Tracheophyta</taxon>
        <taxon>Spermatophyta</taxon>
        <taxon>Magnoliopsida</taxon>
        <taxon>eudicotyledons</taxon>
        <taxon>Gunneridae</taxon>
        <taxon>Pentapetalae</taxon>
        <taxon>rosids</taxon>
        <taxon>fabids</taxon>
        <taxon>Fabales</taxon>
        <taxon>Fabaceae</taxon>
        <taxon>Papilionoideae</taxon>
        <taxon>50 kb inversion clade</taxon>
        <taxon>NPAAA clade</taxon>
        <taxon>indigoferoid/millettioid clade</taxon>
        <taxon>Phaseoleae</taxon>
        <taxon>Phaseolus</taxon>
    </lineage>
</organism>
<evidence type="ECO:0000256" key="2">
    <source>
        <dbReference type="ARBA" id="ARBA00023015"/>
    </source>
</evidence>
<gene>
    <name evidence="7" type="ORF">VNO80_24615</name>
</gene>
<feature type="region of interest" description="VHIID" evidence="5">
    <location>
        <begin position="370"/>
        <end position="435"/>
    </location>
</feature>
<dbReference type="InterPro" id="IPR005202">
    <property type="entry name" value="TF_GRAS"/>
</dbReference>
<evidence type="ECO:0008006" key="9">
    <source>
        <dbReference type="Google" id="ProtNLM"/>
    </source>
</evidence>
<evidence type="ECO:0000256" key="3">
    <source>
        <dbReference type="ARBA" id="ARBA00023163"/>
    </source>
</evidence>
<comment type="caution">
    <text evidence="7">The sequence shown here is derived from an EMBL/GenBank/DDBJ whole genome shotgun (WGS) entry which is preliminary data.</text>
</comment>
<dbReference type="EMBL" id="JAYMYR010000009">
    <property type="protein sequence ID" value="KAK7341678.1"/>
    <property type="molecule type" value="Genomic_DNA"/>
</dbReference>
<feature type="short sequence motif" description="VHIID" evidence="5">
    <location>
        <begin position="401"/>
        <end position="405"/>
    </location>
</feature>
<name>A0AAN9LXX0_PHACN</name>
<proteinExistence type="inferred from homology"/>
<dbReference type="PANTHER" id="PTHR31636">
    <property type="entry name" value="OSJNBA0084A10.13 PROTEIN-RELATED"/>
    <property type="match status" value="1"/>
</dbReference>
<dbReference type="PROSITE" id="PS50985">
    <property type="entry name" value="GRAS"/>
    <property type="match status" value="1"/>
</dbReference>
<feature type="region of interest" description="Disordered" evidence="6">
    <location>
        <begin position="199"/>
        <end position="234"/>
    </location>
</feature>
<evidence type="ECO:0000313" key="7">
    <source>
        <dbReference type="EMBL" id="KAK7341678.1"/>
    </source>
</evidence>
<dbReference type="Pfam" id="PF03514">
    <property type="entry name" value="GRAS"/>
    <property type="match status" value="1"/>
</dbReference>
<feature type="region of interest" description="SAW" evidence="5">
    <location>
        <begin position="591"/>
        <end position="665"/>
    </location>
</feature>
<comment type="caution">
    <text evidence="5">Lacks conserved residue(s) required for the propagation of feature annotation.</text>
</comment>
<accession>A0AAN9LXX0</accession>
<evidence type="ECO:0000256" key="5">
    <source>
        <dbReference type="PROSITE-ProRule" id="PRU01191"/>
    </source>
</evidence>
<comment type="subcellular location">
    <subcellularLocation>
        <location evidence="1">Nucleus</location>
    </subcellularLocation>
</comment>
<evidence type="ECO:0000256" key="6">
    <source>
        <dbReference type="SAM" id="MobiDB-lite"/>
    </source>
</evidence>
<evidence type="ECO:0000256" key="1">
    <source>
        <dbReference type="ARBA" id="ARBA00004123"/>
    </source>
</evidence>
<keyword evidence="2" id="KW-0805">Transcription regulation</keyword>
<dbReference type="GO" id="GO:0005634">
    <property type="term" value="C:nucleus"/>
    <property type="evidence" value="ECO:0007669"/>
    <property type="project" value="UniProtKB-SubCell"/>
</dbReference>
<feature type="compositionally biased region" description="Basic residues" evidence="6">
    <location>
        <begin position="274"/>
        <end position="283"/>
    </location>
</feature>
<feature type="region of interest" description="Leucine repeat II (LRII)" evidence="5">
    <location>
        <begin position="451"/>
        <end position="483"/>
    </location>
</feature>
<keyword evidence="8" id="KW-1185">Reference proteome</keyword>
<feature type="region of interest" description="Disordered" evidence="6">
    <location>
        <begin position="259"/>
        <end position="285"/>
    </location>
</feature>
<evidence type="ECO:0000313" key="8">
    <source>
        <dbReference type="Proteomes" id="UP001374584"/>
    </source>
</evidence>
<reference evidence="7 8" key="1">
    <citation type="submission" date="2024-01" db="EMBL/GenBank/DDBJ databases">
        <title>The genomes of 5 underutilized Papilionoideae crops provide insights into root nodulation and disease resistanc.</title>
        <authorList>
            <person name="Jiang F."/>
        </authorList>
    </citation>
    <scope>NUCLEOTIDE SEQUENCE [LARGE SCALE GENOMIC DNA]</scope>
    <source>
        <strain evidence="7">JINMINGXINNONG_FW02</strain>
        <tissue evidence="7">Leaves</tissue>
    </source>
</reference>
<evidence type="ECO:0000256" key="4">
    <source>
        <dbReference type="ARBA" id="ARBA00023242"/>
    </source>
</evidence>
<keyword evidence="3" id="KW-0804">Transcription</keyword>
<comment type="similarity">
    <text evidence="5">Belongs to the GRAS family.</text>
</comment>
<dbReference type="AlphaFoldDB" id="A0AAN9LXX0"/>
<dbReference type="Proteomes" id="UP001374584">
    <property type="component" value="Unassembled WGS sequence"/>
</dbReference>
<protein>
    <recommendedName>
        <fullName evidence="9">Scarecrow-like protein 14</fullName>
    </recommendedName>
</protein>
<keyword evidence="4" id="KW-0539">Nucleus</keyword>